<dbReference type="SMART" id="SM00184">
    <property type="entry name" value="RING"/>
    <property type="match status" value="1"/>
</dbReference>
<name>A0A1C9ZW93_9CHLO</name>
<dbReference type="PROSITE" id="PS50089">
    <property type="entry name" value="ZF_RING_2"/>
    <property type="match status" value="1"/>
</dbReference>
<dbReference type="GO" id="GO:0008270">
    <property type="term" value="F:zinc ion binding"/>
    <property type="evidence" value="ECO:0007669"/>
    <property type="project" value="UniProtKB-KW"/>
</dbReference>
<evidence type="ECO:0000256" key="5">
    <source>
        <dbReference type="ARBA" id="ARBA00022771"/>
    </source>
</evidence>
<evidence type="ECO:0000256" key="1">
    <source>
        <dbReference type="ARBA" id="ARBA00000900"/>
    </source>
</evidence>
<dbReference type="Pfam" id="PF13920">
    <property type="entry name" value="zf-C3HC4_3"/>
    <property type="match status" value="1"/>
</dbReference>
<feature type="compositionally biased region" description="Low complexity" evidence="9">
    <location>
        <begin position="54"/>
        <end position="66"/>
    </location>
</feature>
<dbReference type="InterPro" id="IPR013083">
    <property type="entry name" value="Znf_RING/FYVE/PHD"/>
</dbReference>
<sequence>MGSSASRRSRRQNRQGHGPPSQIQDEGLDAIGGGSAADPASSQQPPPVYQPGLTSNAGGTTGSAGTVIPPTTKQSNLHQTTTVRNLVNLKKSSLCLTPRKDDASVLDITFLIDAVQECNVSIFLMGKEDRKTGQITAKQVICDNARCPVGMNVKFPFPDLSAGQVCIHTDSIPAEQLRSADVSTFQYPLFIRLETLADKAAATQHELSERIAGAPLTSWIQCQTTCAVLGDPAEGEEDSCKVVRQRIWVHELFYDLQEIYGITEANQAASGEGDFSADCVVCLTNRKNTTVLPCRHFCMCNECAKALLRRTRTCPMCRLPISSVLQIQIQQGN</sequence>
<protein>
    <recommendedName>
        <fullName evidence="2">RING-type E3 ubiquitin transferase</fullName>
        <ecNumber evidence="2">2.3.2.27</ecNumber>
    </recommendedName>
</protein>
<feature type="region of interest" description="Disordered" evidence="9">
    <location>
        <begin position="1"/>
        <end position="78"/>
    </location>
</feature>
<evidence type="ECO:0000313" key="11">
    <source>
        <dbReference type="EMBL" id="BAV58247.1"/>
    </source>
</evidence>
<evidence type="ECO:0000256" key="8">
    <source>
        <dbReference type="PROSITE-ProRule" id="PRU00175"/>
    </source>
</evidence>
<evidence type="ECO:0000256" key="7">
    <source>
        <dbReference type="ARBA" id="ARBA00022833"/>
    </source>
</evidence>
<reference evidence="11" key="1">
    <citation type="submission" date="2015-10" db="EMBL/GenBank/DDBJ databases">
        <title>Evolution of the mating-type locus in an isomorphic haploid-diploid life cycle and isogamy.</title>
        <authorList>
            <person name="Yamazaki T."/>
            <person name="Suzuki R."/>
            <person name="Ichihara K."/>
            <person name="Toyoda A."/>
            <person name="Kuwano K."/>
            <person name="Kawano S."/>
        </authorList>
    </citation>
    <scope>NUCLEOTIDE SEQUENCE</scope>
    <source>
        <strain evidence="11">MGEC-2</strain>
    </source>
</reference>
<comment type="catalytic activity">
    <reaction evidence="1">
        <text>S-ubiquitinyl-[E2 ubiquitin-conjugating enzyme]-L-cysteine + [acceptor protein]-L-lysine = [E2 ubiquitin-conjugating enzyme]-L-cysteine + N(6)-ubiquitinyl-[acceptor protein]-L-lysine.</text>
        <dbReference type="EC" id="2.3.2.27"/>
    </reaction>
</comment>
<dbReference type="Pfam" id="PF26192">
    <property type="entry name" value="RNF157-like_N"/>
    <property type="match status" value="1"/>
</dbReference>
<accession>A0A1C9ZW93</accession>
<dbReference type="PANTHER" id="PTHR22996">
    <property type="entry name" value="MAHOGUNIN"/>
    <property type="match status" value="1"/>
</dbReference>
<evidence type="ECO:0000259" key="10">
    <source>
        <dbReference type="PROSITE" id="PS50089"/>
    </source>
</evidence>
<dbReference type="InterPro" id="IPR058981">
    <property type="entry name" value="MGRN1/RNF157-like_N"/>
</dbReference>
<organism evidence="11">
    <name type="scientific">Ulva partita</name>
    <dbReference type="NCBI Taxonomy" id="1605170"/>
    <lineage>
        <taxon>Eukaryota</taxon>
        <taxon>Viridiplantae</taxon>
        <taxon>Chlorophyta</taxon>
        <taxon>core chlorophytes</taxon>
        <taxon>Ulvophyceae</taxon>
        <taxon>OUU clade</taxon>
        <taxon>Ulvales</taxon>
        <taxon>Ulvaceae</taxon>
        <taxon>Ulva</taxon>
    </lineage>
</organism>
<dbReference type="GO" id="GO:0016567">
    <property type="term" value="P:protein ubiquitination"/>
    <property type="evidence" value="ECO:0007669"/>
    <property type="project" value="TreeGrafter"/>
</dbReference>
<dbReference type="SUPFAM" id="SSF57850">
    <property type="entry name" value="RING/U-box"/>
    <property type="match status" value="1"/>
</dbReference>
<dbReference type="AlphaFoldDB" id="A0A1C9ZW93"/>
<keyword evidence="4" id="KW-0479">Metal-binding</keyword>
<keyword evidence="7" id="KW-0862">Zinc</keyword>
<evidence type="ECO:0000256" key="4">
    <source>
        <dbReference type="ARBA" id="ARBA00022723"/>
    </source>
</evidence>
<keyword evidence="3" id="KW-0808">Transferase</keyword>
<keyword evidence="6" id="KW-0833">Ubl conjugation pathway</keyword>
<gene>
    <name evidence="11" type="primary">LOG1m</name>
</gene>
<evidence type="ECO:0000256" key="6">
    <source>
        <dbReference type="ARBA" id="ARBA00022786"/>
    </source>
</evidence>
<dbReference type="InterPro" id="IPR001841">
    <property type="entry name" value="Znf_RING"/>
</dbReference>
<evidence type="ECO:0000256" key="2">
    <source>
        <dbReference type="ARBA" id="ARBA00012483"/>
    </source>
</evidence>
<evidence type="ECO:0000256" key="3">
    <source>
        <dbReference type="ARBA" id="ARBA00022679"/>
    </source>
</evidence>
<dbReference type="Gene3D" id="3.30.40.10">
    <property type="entry name" value="Zinc/RING finger domain, C3HC4 (zinc finger)"/>
    <property type="match status" value="1"/>
</dbReference>
<dbReference type="EMBL" id="LC088559">
    <property type="protein sequence ID" value="BAV58247.1"/>
    <property type="molecule type" value="mRNA"/>
</dbReference>
<feature type="domain" description="RING-type" evidence="10">
    <location>
        <begin position="279"/>
        <end position="318"/>
    </location>
</feature>
<proteinExistence type="evidence at transcript level"/>
<dbReference type="InterPro" id="IPR045194">
    <property type="entry name" value="MGRN1/RNF157-like"/>
</dbReference>
<dbReference type="EC" id="2.3.2.27" evidence="2"/>
<evidence type="ECO:0000256" key="9">
    <source>
        <dbReference type="SAM" id="MobiDB-lite"/>
    </source>
</evidence>
<feature type="compositionally biased region" description="Polar residues" evidence="9">
    <location>
        <begin position="69"/>
        <end position="78"/>
    </location>
</feature>
<dbReference type="PANTHER" id="PTHR22996:SF0">
    <property type="entry name" value="RE60872P-RELATED"/>
    <property type="match status" value="1"/>
</dbReference>
<keyword evidence="5 8" id="KW-0863">Zinc-finger</keyword>
<dbReference type="GO" id="GO:0061630">
    <property type="term" value="F:ubiquitin protein ligase activity"/>
    <property type="evidence" value="ECO:0007669"/>
    <property type="project" value="UniProtKB-EC"/>
</dbReference>